<keyword evidence="6 8" id="KW-0378">Hydrolase</keyword>
<gene>
    <name evidence="9" type="ORF">SPHA_50837</name>
</gene>
<dbReference type="InterPro" id="IPR000801">
    <property type="entry name" value="Esterase-like"/>
</dbReference>
<accession>A0A812DEB5</accession>
<sequence length="301" mass="33874">MFLALRQVRAFTDNGLRLIMSNLKEISSVKSFGGFQKVYSHDSSELKCEMKFGIFLPPDADKTKYPVLYWLSGLTCTEQNFITKAGCQKYAAECKLIVVVPDTSPRGCKIEGEDDSYDFGSGAGFYLNATEPKWKTNYRMYSYIVNELPAFIEANFPAIPDKKSIFGHSMGGLGALQIALKNSDKYKSVSAFSPICNPVNCPWGIKAFTGYLGEDKTTWEEYDACCLITKHGSTYPDILIDQGTADNFLIDGQLNPDAMEKVCAEKKVPLTLRRQEGYDHSYYFIATFVEDHVRFHAKFLQ</sequence>
<dbReference type="GO" id="GO:0005829">
    <property type="term" value="C:cytosol"/>
    <property type="evidence" value="ECO:0007669"/>
    <property type="project" value="TreeGrafter"/>
</dbReference>
<evidence type="ECO:0000256" key="8">
    <source>
        <dbReference type="RuleBase" id="RU363068"/>
    </source>
</evidence>
<dbReference type="EC" id="3.1.2.12" evidence="3 8"/>
<name>A0A812DEB5_ACAPH</name>
<evidence type="ECO:0000256" key="5">
    <source>
        <dbReference type="ARBA" id="ARBA00022487"/>
    </source>
</evidence>
<evidence type="ECO:0000256" key="6">
    <source>
        <dbReference type="ARBA" id="ARBA00022801"/>
    </source>
</evidence>
<dbReference type="Gene3D" id="3.40.50.1820">
    <property type="entry name" value="alpha/beta hydrolase"/>
    <property type="match status" value="1"/>
</dbReference>
<feature type="active site" description="Charge relay system" evidence="7">
    <location>
        <position position="280"/>
    </location>
</feature>
<dbReference type="PANTHER" id="PTHR10061">
    <property type="entry name" value="S-FORMYLGLUTATHIONE HYDROLASE"/>
    <property type="match status" value="1"/>
</dbReference>
<comment type="caution">
    <text evidence="9">The sequence shown here is derived from an EMBL/GenBank/DDBJ whole genome shotgun (WGS) entry which is preliminary data.</text>
</comment>
<reference evidence="9" key="1">
    <citation type="submission" date="2021-01" db="EMBL/GenBank/DDBJ databases">
        <authorList>
            <person name="Li R."/>
            <person name="Bekaert M."/>
        </authorList>
    </citation>
    <scope>NUCLEOTIDE SEQUENCE</scope>
    <source>
        <strain evidence="9">Farmed</strain>
    </source>
</reference>
<comment type="catalytic activity">
    <reaction evidence="8">
        <text>S-formylglutathione + H2O = formate + glutathione + H(+)</text>
        <dbReference type="Rhea" id="RHEA:14961"/>
        <dbReference type="ChEBI" id="CHEBI:15377"/>
        <dbReference type="ChEBI" id="CHEBI:15378"/>
        <dbReference type="ChEBI" id="CHEBI:15740"/>
        <dbReference type="ChEBI" id="CHEBI:57688"/>
        <dbReference type="ChEBI" id="CHEBI:57925"/>
        <dbReference type="EC" id="3.1.2.12"/>
    </reaction>
</comment>
<comment type="similarity">
    <text evidence="2 8">Belongs to the esterase D family.</text>
</comment>
<dbReference type="Proteomes" id="UP000597762">
    <property type="component" value="Unassembled WGS sequence"/>
</dbReference>
<dbReference type="PANTHER" id="PTHR10061:SF0">
    <property type="entry name" value="S-FORMYLGLUTATHIONE HYDROLASE"/>
    <property type="match status" value="1"/>
</dbReference>
<proteinExistence type="inferred from homology"/>
<dbReference type="InterPro" id="IPR014186">
    <property type="entry name" value="S-formylglutathione_hydrol"/>
</dbReference>
<keyword evidence="5 8" id="KW-0719">Serine esterase</keyword>
<keyword evidence="8" id="KW-0963">Cytoplasm</keyword>
<evidence type="ECO:0000313" key="10">
    <source>
        <dbReference type="Proteomes" id="UP000597762"/>
    </source>
</evidence>
<dbReference type="Pfam" id="PF00756">
    <property type="entry name" value="Esterase"/>
    <property type="match status" value="1"/>
</dbReference>
<dbReference type="SUPFAM" id="SSF53474">
    <property type="entry name" value="alpha/beta-Hydrolases"/>
    <property type="match status" value="1"/>
</dbReference>
<evidence type="ECO:0000256" key="1">
    <source>
        <dbReference type="ARBA" id="ARBA00002608"/>
    </source>
</evidence>
<feature type="active site" description="Charge relay system" evidence="7">
    <location>
        <position position="169"/>
    </location>
</feature>
<evidence type="ECO:0000256" key="3">
    <source>
        <dbReference type="ARBA" id="ARBA00012479"/>
    </source>
</evidence>
<dbReference type="GO" id="GO:0052689">
    <property type="term" value="F:carboxylic ester hydrolase activity"/>
    <property type="evidence" value="ECO:0007669"/>
    <property type="project" value="UniProtKB-KW"/>
</dbReference>
<dbReference type="AlphaFoldDB" id="A0A812DEB5"/>
<organism evidence="9 10">
    <name type="scientific">Acanthosepion pharaonis</name>
    <name type="common">Pharaoh cuttlefish</name>
    <name type="synonym">Sepia pharaonis</name>
    <dbReference type="NCBI Taxonomy" id="158019"/>
    <lineage>
        <taxon>Eukaryota</taxon>
        <taxon>Metazoa</taxon>
        <taxon>Spiralia</taxon>
        <taxon>Lophotrochozoa</taxon>
        <taxon>Mollusca</taxon>
        <taxon>Cephalopoda</taxon>
        <taxon>Coleoidea</taxon>
        <taxon>Decapodiformes</taxon>
        <taxon>Sepiida</taxon>
        <taxon>Sepiina</taxon>
        <taxon>Sepiidae</taxon>
        <taxon>Acanthosepion</taxon>
    </lineage>
</organism>
<evidence type="ECO:0000256" key="4">
    <source>
        <dbReference type="ARBA" id="ARBA00016774"/>
    </source>
</evidence>
<dbReference type="GO" id="GO:0046294">
    <property type="term" value="P:formaldehyde catabolic process"/>
    <property type="evidence" value="ECO:0007669"/>
    <property type="project" value="InterPro"/>
</dbReference>
<dbReference type="OrthoDB" id="420518at2759"/>
<comment type="function">
    <text evidence="1 8">Serine hydrolase involved in the detoxification of formaldehyde.</text>
</comment>
<dbReference type="NCBIfam" id="TIGR02821">
    <property type="entry name" value="fghA_ester_D"/>
    <property type="match status" value="1"/>
</dbReference>
<evidence type="ECO:0000256" key="2">
    <source>
        <dbReference type="ARBA" id="ARBA00005622"/>
    </source>
</evidence>
<dbReference type="EMBL" id="CAHIKZ030003021">
    <property type="protein sequence ID" value="CAE1295199.1"/>
    <property type="molecule type" value="Genomic_DNA"/>
</dbReference>
<dbReference type="InterPro" id="IPR029058">
    <property type="entry name" value="AB_hydrolase_fold"/>
</dbReference>
<evidence type="ECO:0000256" key="7">
    <source>
        <dbReference type="PIRSR" id="PIRSR614186-1"/>
    </source>
</evidence>
<comment type="subcellular location">
    <subcellularLocation>
        <location evidence="8">Cytoplasm</location>
    </subcellularLocation>
</comment>
<keyword evidence="10" id="KW-1185">Reference proteome</keyword>
<evidence type="ECO:0000313" key="9">
    <source>
        <dbReference type="EMBL" id="CAE1295199.1"/>
    </source>
</evidence>
<protein>
    <recommendedName>
        <fullName evidence="4 8">S-formylglutathione hydrolase</fullName>
        <ecNumber evidence="3 8">3.1.2.12</ecNumber>
    </recommendedName>
</protein>
<dbReference type="GO" id="GO:0018738">
    <property type="term" value="F:S-formylglutathione hydrolase activity"/>
    <property type="evidence" value="ECO:0007669"/>
    <property type="project" value="UniProtKB-EC"/>
</dbReference>
<dbReference type="FunFam" id="3.40.50.1820:FF:000002">
    <property type="entry name" value="S-formylglutathione hydrolase"/>
    <property type="match status" value="1"/>
</dbReference>
<feature type="active site" description="Charge relay system" evidence="7">
    <location>
        <position position="246"/>
    </location>
</feature>